<accession>I5BY60</accession>
<dbReference type="AlphaFoldDB" id="I5BY60"/>
<evidence type="ECO:0000259" key="2">
    <source>
        <dbReference type="Pfam" id="PF01370"/>
    </source>
</evidence>
<organism evidence="3 4">
    <name type="scientific">Nitritalea halalkaliphila LW7</name>
    <dbReference type="NCBI Taxonomy" id="1189621"/>
    <lineage>
        <taxon>Bacteria</taxon>
        <taxon>Pseudomonadati</taxon>
        <taxon>Bacteroidota</taxon>
        <taxon>Cytophagia</taxon>
        <taxon>Cytophagales</taxon>
        <taxon>Cyclobacteriaceae</taxon>
        <taxon>Nitritalea</taxon>
    </lineage>
</organism>
<feature type="domain" description="NAD-dependent epimerase/dehydratase" evidence="2">
    <location>
        <begin position="4"/>
        <end position="242"/>
    </location>
</feature>
<sequence>MDKILVIGAGGQLGSELTQALASTYGAEQVIATDINAQAASKFDFCQFRPLDVMDQRAVRELVVQEKVSQIYHLAAVLSAVGEQKPLFAWQLNMDSLLYILELARELKLDKVYWPSSIAVFGPNTPKQQTPQYCVKEPNTVYGISKQAGERWCEYYFQKYQVDVRSLRYPGLIGYKALPGGGTTDYAVDIYHKAIAGQHFESFLRADTALPMMYMPDAIKATLDLMHAPREQVRVRSSYNVGAMSFTPEEIYASIQAHHPDFTISYAPDFRQAIADSWPDSIDDTVARRDWGWAPQYDLAAMTEDILTHLPHFRFETTDM</sequence>
<gene>
    <name evidence="3" type="ORF">A3SI_15990</name>
</gene>
<dbReference type="GO" id="GO:0006567">
    <property type="term" value="P:L-threonine catabolic process"/>
    <property type="evidence" value="ECO:0007669"/>
    <property type="project" value="TreeGrafter"/>
</dbReference>
<dbReference type="Gene3D" id="3.40.50.720">
    <property type="entry name" value="NAD(P)-binding Rossmann-like Domain"/>
    <property type="match status" value="1"/>
</dbReference>
<dbReference type="SUPFAM" id="SSF51735">
    <property type="entry name" value="NAD(P)-binding Rossmann-fold domains"/>
    <property type="match status" value="1"/>
</dbReference>
<name>I5BY60_9BACT</name>
<dbReference type="Pfam" id="PF01370">
    <property type="entry name" value="Epimerase"/>
    <property type="match status" value="1"/>
</dbReference>
<dbReference type="InterPro" id="IPR051225">
    <property type="entry name" value="NAD(P)_epim/dehydratase"/>
</dbReference>
<evidence type="ECO:0000256" key="1">
    <source>
        <dbReference type="ARBA" id="ARBA00007637"/>
    </source>
</evidence>
<dbReference type="PANTHER" id="PTHR42687">
    <property type="entry name" value="L-THREONINE 3-DEHYDROGENASE"/>
    <property type="match status" value="1"/>
</dbReference>
<dbReference type="Proteomes" id="UP000005551">
    <property type="component" value="Unassembled WGS sequence"/>
</dbReference>
<keyword evidence="4" id="KW-1185">Reference proteome</keyword>
<evidence type="ECO:0000313" key="4">
    <source>
        <dbReference type="Proteomes" id="UP000005551"/>
    </source>
</evidence>
<dbReference type="PATRIC" id="fig|1189621.3.peg.3329"/>
<dbReference type="InterPro" id="IPR001509">
    <property type="entry name" value="Epimerase_deHydtase"/>
</dbReference>
<dbReference type="STRING" id="1189621.A3SI_15990"/>
<dbReference type="GO" id="GO:0008743">
    <property type="term" value="F:L-threonine 3-dehydrogenase activity"/>
    <property type="evidence" value="ECO:0007669"/>
    <property type="project" value="TreeGrafter"/>
</dbReference>
<dbReference type="RefSeq" id="WP_009056590.1">
    <property type="nucleotide sequence ID" value="NZ_AJYA01000042.1"/>
</dbReference>
<dbReference type="EMBL" id="AJYA01000042">
    <property type="protein sequence ID" value="EIM74512.1"/>
    <property type="molecule type" value="Genomic_DNA"/>
</dbReference>
<proteinExistence type="inferred from homology"/>
<dbReference type="FunFam" id="3.40.50.720:FF:000077">
    <property type="entry name" value="L-threonine 3-dehydrogenase, mitochondrial"/>
    <property type="match status" value="1"/>
</dbReference>
<dbReference type="InterPro" id="IPR036291">
    <property type="entry name" value="NAD(P)-bd_dom_sf"/>
</dbReference>
<comment type="caution">
    <text evidence="3">The sequence shown here is derived from an EMBL/GenBank/DDBJ whole genome shotgun (WGS) entry which is preliminary data.</text>
</comment>
<reference evidence="3 4" key="1">
    <citation type="submission" date="2012-05" db="EMBL/GenBank/DDBJ databases">
        <title>Genome sequence of Nitritalea halalkaliphila LW7.</title>
        <authorList>
            <person name="Jangir P.K."/>
            <person name="Singh A."/>
            <person name="Shivaji S."/>
            <person name="Sharma R."/>
        </authorList>
    </citation>
    <scope>NUCLEOTIDE SEQUENCE [LARGE SCALE GENOMIC DNA]</scope>
    <source>
        <strain evidence="3 4">LW7</strain>
    </source>
</reference>
<protein>
    <submittedName>
        <fullName evidence="3">Epimerase/dehydratase</fullName>
    </submittedName>
</protein>
<dbReference type="PANTHER" id="PTHR42687:SF1">
    <property type="entry name" value="L-THREONINE 3-DEHYDROGENASE, MITOCHONDRIAL"/>
    <property type="match status" value="1"/>
</dbReference>
<evidence type="ECO:0000313" key="3">
    <source>
        <dbReference type="EMBL" id="EIM74512.1"/>
    </source>
</evidence>
<comment type="similarity">
    <text evidence="1">Belongs to the NAD(P)-dependent epimerase/dehydratase family.</text>
</comment>
<dbReference type="OrthoDB" id="9779902at2"/>